<proteinExistence type="predicted"/>
<name>A0A9Q0R010_9MAGN</name>
<dbReference type="EMBL" id="JAMYWD010000002">
    <property type="protein sequence ID" value="KAJ4978014.1"/>
    <property type="molecule type" value="Genomic_DNA"/>
</dbReference>
<gene>
    <name evidence="2" type="ORF">NE237_008794</name>
</gene>
<evidence type="ECO:0000256" key="1">
    <source>
        <dbReference type="SAM" id="MobiDB-lite"/>
    </source>
</evidence>
<feature type="compositionally biased region" description="Low complexity" evidence="1">
    <location>
        <begin position="84"/>
        <end position="94"/>
    </location>
</feature>
<evidence type="ECO:0000313" key="2">
    <source>
        <dbReference type="EMBL" id="KAJ4978014.1"/>
    </source>
</evidence>
<accession>A0A9Q0R010</accession>
<sequence length="105" mass="10527">MASPPPLALASHPSPALATLPSSSSVAQRFYGFTGPVSTSTAAAAKKKIKKGETVAEDVDIGEEMPANNFLPVEIEKDVDGYTSGSSSSSSGSSSSGGMGTVLPH</sequence>
<keyword evidence="3" id="KW-1185">Reference proteome</keyword>
<evidence type="ECO:0000313" key="3">
    <source>
        <dbReference type="Proteomes" id="UP001141806"/>
    </source>
</evidence>
<feature type="region of interest" description="Disordered" evidence="1">
    <location>
        <begin position="76"/>
        <end position="105"/>
    </location>
</feature>
<dbReference type="Proteomes" id="UP001141806">
    <property type="component" value="Unassembled WGS sequence"/>
</dbReference>
<dbReference type="AlphaFoldDB" id="A0A9Q0R010"/>
<reference evidence="2" key="1">
    <citation type="journal article" date="2023" name="Plant J.">
        <title>The genome of the king protea, Protea cynaroides.</title>
        <authorList>
            <person name="Chang J."/>
            <person name="Duong T.A."/>
            <person name="Schoeman C."/>
            <person name="Ma X."/>
            <person name="Roodt D."/>
            <person name="Barker N."/>
            <person name="Li Z."/>
            <person name="Van de Peer Y."/>
            <person name="Mizrachi E."/>
        </authorList>
    </citation>
    <scope>NUCLEOTIDE SEQUENCE</scope>
    <source>
        <tissue evidence="2">Young leaves</tissue>
    </source>
</reference>
<protein>
    <submittedName>
        <fullName evidence="2">Uncharacterized protein</fullName>
    </submittedName>
</protein>
<organism evidence="2 3">
    <name type="scientific">Protea cynaroides</name>
    <dbReference type="NCBI Taxonomy" id="273540"/>
    <lineage>
        <taxon>Eukaryota</taxon>
        <taxon>Viridiplantae</taxon>
        <taxon>Streptophyta</taxon>
        <taxon>Embryophyta</taxon>
        <taxon>Tracheophyta</taxon>
        <taxon>Spermatophyta</taxon>
        <taxon>Magnoliopsida</taxon>
        <taxon>Proteales</taxon>
        <taxon>Proteaceae</taxon>
        <taxon>Protea</taxon>
    </lineage>
</organism>
<comment type="caution">
    <text evidence="2">The sequence shown here is derived from an EMBL/GenBank/DDBJ whole genome shotgun (WGS) entry which is preliminary data.</text>
</comment>
<feature type="compositionally biased region" description="Gly residues" evidence="1">
    <location>
        <begin position="95"/>
        <end position="105"/>
    </location>
</feature>